<dbReference type="PANTHER" id="PTHR46678">
    <property type="entry name" value="LECITHIN RETINOL ACYLTRANSFERASE"/>
    <property type="match status" value="1"/>
</dbReference>
<protein>
    <recommendedName>
        <fullName evidence="2">LRAT domain-containing protein</fullName>
    </recommendedName>
</protein>
<dbReference type="AlphaFoldDB" id="A0A8B6DHL9"/>
<sequence>MEMSSAKHFHDFSINSENITEYRLLRRGDLLAVEGEQEGIQYFHQGIFLGHDKGIAEFGGATKRNATVRNVDLLQFTNYGKRRLVRILVNNQNCLPPEEAAQNAEKLIENPHRWGPYDLLANNCEHFAMKCKTGVAVSFQVIQRLRECLKNPLQIIRYAGASSGGVGSGFGSLGSR</sequence>
<dbReference type="InterPro" id="IPR042288">
    <property type="entry name" value="LRAT"/>
</dbReference>
<dbReference type="EMBL" id="UYJE01003419">
    <property type="protein sequence ID" value="VDI19166.1"/>
    <property type="molecule type" value="Genomic_DNA"/>
</dbReference>
<evidence type="ECO:0000259" key="2">
    <source>
        <dbReference type="PROSITE" id="PS51934"/>
    </source>
</evidence>
<comment type="caution">
    <text evidence="3">The sequence shown here is derived from an EMBL/GenBank/DDBJ whole genome shotgun (WGS) entry which is preliminary data.</text>
</comment>
<keyword evidence="4" id="KW-1185">Reference proteome</keyword>
<dbReference type="PANTHER" id="PTHR46678:SF1">
    <property type="entry name" value="LECITHIN RETINOL ACYLTRANSFERASE"/>
    <property type="match status" value="1"/>
</dbReference>
<dbReference type="Proteomes" id="UP000596742">
    <property type="component" value="Unassembled WGS sequence"/>
</dbReference>
<reference evidence="3" key="1">
    <citation type="submission" date="2018-11" db="EMBL/GenBank/DDBJ databases">
        <authorList>
            <person name="Alioto T."/>
            <person name="Alioto T."/>
        </authorList>
    </citation>
    <scope>NUCLEOTIDE SEQUENCE</scope>
</reference>
<dbReference type="GO" id="GO:0047173">
    <property type="term" value="F:phosphatidylcholine-retinol O-acyltransferase activity"/>
    <property type="evidence" value="ECO:0007669"/>
    <property type="project" value="InterPro"/>
</dbReference>
<dbReference type="Gene3D" id="3.90.1720.10">
    <property type="entry name" value="endopeptidase domain like (from Nostoc punctiforme)"/>
    <property type="match status" value="1"/>
</dbReference>
<dbReference type="OrthoDB" id="5976215at2759"/>
<dbReference type="PROSITE" id="PS51934">
    <property type="entry name" value="LRAT"/>
    <property type="match status" value="1"/>
</dbReference>
<dbReference type="Pfam" id="PF04970">
    <property type="entry name" value="LRAT"/>
    <property type="match status" value="1"/>
</dbReference>
<accession>A0A8B6DHL9</accession>
<dbReference type="GO" id="GO:0006776">
    <property type="term" value="P:vitamin A metabolic process"/>
    <property type="evidence" value="ECO:0007669"/>
    <property type="project" value="TreeGrafter"/>
</dbReference>
<dbReference type="InterPro" id="IPR007053">
    <property type="entry name" value="LRAT_dom"/>
</dbReference>
<dbReference type="GO" id="GO:0005791">
    <property type="term" value="C:rough endoplasmic reticulum"/>
    <property type="evidence" value="ECO:0007669"/>
    <property type="project" value="TreeGrafter"/>
</dbReference>
<feature type="active site" description="Acyl-thioester intermediate" evidence="1">
    <location>
        <position position="124"/>
    </location>
</feature>
<evidence type="ECO:0000313" key="3">
    <source>
        <dbReference type="EMBL" id="VDI19166.1"/>
    </source>
</evidence>
<gene>
    <name evidence="3" type="ORF">MGAL_10B051256</name>
</gene>
<organism evidence="3 4">
    <name type="scientific">Mytilus galloprovincialis</name>
    <name type="common">Mediterranean mussel</name>
    <dbReference type="NCBI Taxonomy" id="29158"/>
    <lineage>
        <taxon>Eukaryota</taxon>
        <taxon>Metazoa</taxon>
        <taxon>Spiralia</taxon>
        <taxon>Lophotrochozoa</taxon>
        <taxon>Mollusca</taxon>
        <taxon>Bivalvia</taxon>
        <taxon>Autobranchia</taxon>
        <taxon>Pteriomorphia</taxon>
        <taxon>Mytilida</taxon>
        <taxon>Mytiloidea</taxon>
        <taxon>Mytilidae</taxon>
        <taxon>Mytilinae</taxon>
        <taxon>Mytilus</taxon>
    </lineage>
</organism>
<evidence type="ECO:0000256" key="1">
    <source>
        <dbReference type="PIRSR" id="PIRSR642288-1"/>
    </source>
</evidence>
<dbReference type="GO" id="GO:0042572">
    <property type="term" value="P:retinol metabolic process"/>
    <property type="evidence" value="ECO:0007669"/>
    <property type="project" value="InterPro"/>
</dbReference>
<feature type="domain" description="LRAT" evidence="2">
    <location>
        <begin position="34"/>
        <end position="140"/>
    </location>
</feature>
<proteinExistence type="predicted"/>
<name>A0A8B6DHL9_MYTGA</name>
<evidence type="ECO:0000313" key="4">
    <source>
        <dbReference type="Proteomes" id="UP000596742"/>
    </source>
</evidence>